<comment type="similarity">
    <text evidence="2">Belongs to the bacterial solute-binding protein 1 family.</text>
</comment>
<comment type="subcellular location">
    <subcellularLocation>
        <location evidence="1">Periplasm</location>
    </subcellularLocation>
</comment>
<evidence type="ECO:0000256" key="7">
    <source>
        <dbReference type="SAM" id="SignalP"/>
    </source>
</evidence>
<evidence type="ECO:0000313" key="9">
    <source>
        <dbReference type="Proteomes" id="UP000235916"/>
    </source>
</evidence>
<evidence type="ECO:0000256" key="5">
    <source>
        <dbReference type="ARBA" id="ARBA00049629"/>
    </source>
</evidence>
<dbReference type="EMBL" id="POSP01000004">
    <property type="protein sequence ID" value="PND36599.1"/>
    <property type="molecule type" value="Genomic_DNA"/>
</dbReference>
<dbReference type="InterPro" id="IPR006059">
    <property type="entry name" value="SBP"/>
</dbReference>
<dbReference type="Proteomes" id="UP000235916">
    <property type="component" value="Unassembled WGS sequence"/>
</dbReference>
<protein>
    <recommendedName>
        <fullName evidence="6">Probable sugar-binding periplasmic protein</fullName>
    </recommendedName>
</protein>
<evidence type="ECO:0000256" key="6">
    <source>
        <dbReference type="ARBA" id="ARBA00049753"/>
    </source>
</evidence>
<evidence type="ECO:0000256" key="4">
    <source>
        <dbReference type="ARBA" id="ARBA00022729"/>
    </source>
</evidence>
<keyword evidence="9" id="KW-1185">Reference proteome</keyword>
<dbReference type="InterPro" id="IPR050490">
    <property type="entry name" value="Bact_solute-bd_prot1"/>
</dbReference>
<dbReference type="AlphaFoldDB" id="A0A2N8KT17"/>
<comment type="caution">
    <text evidence="8">The sequence shown here is derived from an EMBL/GenBank/DDBJ whole genome shotgun (WGS) entry which is preliminary data.</text>
</comment>
<evidence type="ECO:0000256" key="2">
    <source>
        <dbReference type="ARBA" id="ARBA00008520"/>
    </source>
</evidence>
<organism evidence="8 9">
    <name type="scientific">Kinneretia aquatilis</name>
    <dbReference type="NCBI Taxonomy" id="2070761"/>
    <lineage>
        <taxon>Bacteria</taxon>
        <taxon>Pseudomonadati</taxon>
        <taxon>Pseudomonadota</taxon>
        <taxon>Betaproteobacteria</taxon>
        <taxon>Burkholderiales</taxon>
        <taxon>Sphaerotilaceae</taxon>
        <taxon>Roseateles</taxon>
    </lineage>
</organism>
<feature type="signal peptide" evidence="7">
    <location>
        <begin position="1"/>
        <end position="26"/>
    </location>
</feature>
<dbReference type="SUPFAM" id="SSF53850">
    <property type="entry name" value="Periplasmic binding protein-like II"/>
    <property type="match status" value="1"/>
</dbReference>
<feature type="chain" id="PRO_5014808841" description="Probable sugar-binding periplasmic protein" evidence="7">
    <location>
        <begin position="27"/>
        <end position="425"/>
    </location>
</feature>
<evidence type="ECO:0000313" key="8">
    <source>
        <dbReference type="EMBL" id="PND36599.1"/>
    </source>
</evidence>
<sequence>MKHANHVWGKLALLLAATGAAAMAQAQTKPAATPAAAPLKAEVIHWWTSGGESAAVKALADAYSAAGGAWKDTAVALGEQARSVAINRIVGGNPPTAAQFNTSKQFLDVVDQGLLNHVDEAAAAGKWEQVLPETVLKVIKVKGHFYAAPVNIHMPAWIWTSKAAFKKAGITAEPKTMDELFAALDKLKAAGLIGLAHGGQPWQDNTVFAAVLSNVGGRELYLKVMRDRDPKAIMSPEFKNVLLSFKRLQSYVDKGSPGRNWNDATALLINGKAGVQFMGDWAKGEFALAKQEAGRDYGCIAGFGPNSPYIIQGDVLVFPKTNRPEAIKAQKLLATVATTPATQIAFSIKKGSIPARSDVDASQLDICGQQGVAIMKDKSRHLGNGEVYLTPDQNGAMQDIVTAYWNRSIPVEKVQKDLIAALNNN</sequence>
<accession>A0A2N8KT17</accession>
<proteinExistence type="inferred from homology"/>
<dbReference type="PANTHER" id="PTHR43649">
    <property type="entry name" value="ARABINOSE-BINDING PROTEIN-RELATED"/>
    <property type="match status" value="1"/>
</dbReference>
<dbReference type="GO" id="GO:0042597">
    <property type="term" value="C:periplasmic space"/>
    <property type="evidence" value="ECO:0007669"/>
    <property type="project" value="UniProtKB-SubCell"/>
</dbReference>
<dbReference type="Pfam" id="PF01547">
    <property type="entry name" value="SBP_bac_1"/>
    <property type="match status" value="1"/>
</dbReference>
<gene>
    <name evidence="8" type="ORF">C1O66_23320</name>
</gene>
<evidence type="ECO:0000256" key="1">
    <source>
        <dbReference type="ARBA" id="ARBA00004418"/>
    </source>
</evidence>
<name>A0A2N8KT17_9BURK</name>
<evidence type="ECO:0000256" key="3">
    <source>
        <dbReference type="ARBA" id="ARBA00022448"/>
    </source>
</evidence>
<keyword evidence="4 7" id="KW-0732">Signal</keyword>
<reference evidence="8 9" key="1">
    <citation type="submission" date="2018-01" db="EMBL/GenBank/DDBJ databases">
        <title>Draft genome sequence of Paucibacter aquatile CR182 isolated from freshwater of the Nakdong River.</title>
        <authorList>
            <person name="Choi A."/>
            <person name="Chung E.J."/>
        </authorList>
    </citation>
    <scope>NUCLEOTIDE SEQUENCE [LARGE SCALE GENOMIC DNA]</scope>
    <source>
        <strain evidence="8 9">CR182</strain>
    </source>
</reference>
<dbReference type="PANTHER" id="PTHR43649:SF28">
    <property type="entry name" value="BINDING PROTEIN COMPONENT OF ABC SUGAR TRANSPORTER-RELATED"/>
    <property type="match status" value="1"/>
</dbReference>
<dbReference type="Gene3D" id="3.40.190.10">
    <property type="entry name" value="Periplasmic binding protein-like II"/>
    <property type="match status" value="2"/>
</dbReference>
<keyword evidence="3" id="KW-0813">Transport</keyword>
<comment type="function">
    <text evidence="5">Part of a binding-protein-dependent transport system for a sugar.</text>
</comment>
<dbReference type="OrthoDB" id="5580590at2"/>